<keyword evidence="3" id="KW-1185">Reference proteome</keyword>
<evidence type="ECO:0000313" key="3">
    <source>
        <dbReference type="Proteomes" id="UP000249218"/>
    </source>
</evidence>
<dbReference type="EMBL" id="KZ150039">
    <property type="protein sequence ID" value="PZC74591.1"/>
    <property type="molecule type" value="Genomic_DNA"/>
</dbReference>
<dbReference type="CDD" id="cd01650">
    <property type="entry name" value="RT_nLTR_like"/>
    <property type="match status" value="1"/>
</dbReference>
<dbReference type="InterPro" id="IPR043502">
    <property type="entry name" value="DNA/RNA_pol_sf"/>
</dbReference>
<dbReference type="PANTHER" id="PTHR47027:SF20">
    <property type="entry name" value="REVERSE TRANSCRIPTASE-LIKE PROTEIN WITH RNA-DIRECTED DNA POLYMERASE DOMAIN"/>
    <property type="match status" value="1"/>
</dbReference>
<dbReference type="PANTHER" id="PTHR47027">
    <property type="entry name" value="REVERSE TRANSCRIPTASE DOMAIN-CONTAINING PROTEIN"/>
    <property type="match status" value="1"/>
</dbReference>
<dbReference type="InterPro" id="IPR000477">
    <property type="entry name" value="RT_dom"/>
</dbReference>
<dbReference type="PROSITE" id="PS50878">
    <property type="entry name" value="RT_POL"/>
    <property type="match status" value="1"/>
</dbReference>
<dbReference type="Proteomes" id="UP000249218">
    <property type="component" value="Unassembled WGS sequence"/>
</dbReference>
<evidence type="ECO:0000313" key="2">
    <source>
        <dbReference type="EMBL" id="PZC74591.1"/>
    </source>
</evidence>
<dbReference type="OrthoDB" id="10014409at2759"/>
<organism evidence="2 3">
    <name type="scientific">Helicoverpa armigera</name>
    <name type="common">Cotton bollworm</name>
    <name type="synonym">Heliothis armigera</name>
    <dbReference type="NCBI Taxonomy" id="29058"/>
    <lineage>
        <taxon>Eukaryota</taxon>
        <taxon>Metazoa</taxon>
        <taxon>Ecdysozoa</taxon>
        <taxon>Arthropoda</taxon>
        <taxon>Hexapoda</taxon>
        <taxon>Insecta</taxon>
        <taxon>Pterygota</taxon>
        <taxon>Neoptera</taxon>
        <taxon>Endopterygota</taxon>
        <taxon>Lepidoptera</taxon>
        <taxon>Glossata</taxon>
        <taxon>Ditrysia</taxon>
        <taxon>Noctuoidea</taxon>
        <taxon>Noctuidae</taxon>
        <taxon>Heliothinae</taxon>
        <taxon>Helicoverpa</taxon>
    </lineage>
</organism>
<gene>
    <name evidence="2" type="primary">HaOG207643</name>
    <name evidence="2" type="ORF">B5X24_HaOG207643</name>
</gene>
<dbReference type="GO" id="GO:0071897">
    <property type="term" value="P:DNA biosynthetic process"/>
    <property type="evidence" value="ECO:0007669"/>
    <property type="project" value="UniProtKB-ARBA"/>
</dbReference>
<name>A0A2W1BJX4_HELAM</name>
<reference evidence="2 3" key="1">
    <citation type="journal article" date="2017" name="BMC Biol.">
        <title>Genomic innovations, transcriptional plasticity and gene loss underlying the evolution and divergence of two highly polyphagous and invasive Helicoverpa pest species.</title>
        <authorList>
            <person name="Pearce S.L."/>
            <person name="Clarke D.F."/>
            <person name="East P.D."/>
            <person name="Elfekih S."/>
            <person name="Gordon K.H."/>
            <person name="Jermiin L.S."/>
            <person name="McGaughran A."/>
            <person name="Oakeshott J.G."/>
            <person name="Papanikolaou A."/>
            <person name="Perera O.P."/>
            <person name="Rane R.V."/>
            <person name="Richards S."/>
            <person name="Tay W.T."/>
            <person name="Walsh T.K."/>
            <person name="Anderson A."/>
            <person name="Anderson C.J."/>
            <person name="Asgari S."/>
            <person name="Board P.G."/>
            <person name="Bretschneider A."/>
            <person name="Campbell P.M."/>
            <person name="Chertemps T."/>
            <person name="Christeller J.T."/>
            <person name="Coppin C.W."/>
            <person name="Downes S.J."/>
            <person name="Duan G."/>
            <person name="Farnsworth C.A."/>
            <person name="Good R.T."/>
            <person name="Han L.B."/>
            <person name="Han Y.C."/>
            <person name="Hatje K."/>
            <person name="Horne I."/>
            <person name="Huang Y.P."/>
            <person name="Hughes D.S."/>
            <person name="Jacquin-Joly E."/>
            <person name="James W."/>
            <person name="Jhangiani S."/>
            <person name="Kollmar M."/>
            <person name="Kuwar S.S."/>
            <person name="Li S."/>
            <person name="Liu N.Y."/>
            <person name="Maibeche M.T."/>
            <person name="Miller J.R."/>
            <person name="Montagne N."/>
            <person name="Perry T."/>
            <person name="Qu J."/>
            <person name="Song S.V."/>
            <person name="Sutton G.G."/>
            <person name="Vogel H."/>
            <person name="Walenz B.P."/>
            <person name="Xu W."/>
            <person name="Zhang H.J."/>
            <person name="Zou Z."/>
            <person name="Batterham P."/>
            <person name="Edwards O.R."/>
            <person name="Feyereisen R."/>
            <person name="Gibbs R.A."/>
            <person name="Heckel D.G."/>
            <person name="McGrath A."/>
            <person name="Robin C."/>
            <person name="Scherer S.E."/>
            <person name="Worley K.C."/>
            <person name="Wu Y.D."/>
        </authorList>
    </citation>
    <scope>NUCLEOTIDE SEQUENCE [LARGE SCALE GENOMIC DNA]</scope>
    <source>
        <strain evidence="2">Harm_GR_Male_#8</strain>
        <tissue evidence="2">Whole organism</tissue>
    </source>
</reference>
<protein>
    <recommendedName>
        <fullName evidence="1">Reverse transcriptase domain-containing protein</fullName>
    </recommendedName>
</protein>
<dbReference type="SUPFAM" id="SSF56672">
    <property type="entry name" value="DNA/RNA polymerases"/>
    <property type="match status" value="1"/>
</dbReference>
<evidence type="ECO:0000259" key="1">
    <source>
        <dbReference type="PROSITE" id="PS50878"/>
    </source>
</evidence>
<proteinExistence type="predicted"/>
<dbReference type="AlphaFoldDB" id="A0A2W1BJX4"/>
<accession>A0A2W1BJX4</accession>
<dbReference type="Pfam" id="PF00078">
    <property type="entry name" value="RVT_1"/>
    <property type="match status" value="1"/>
</dbReference>
<feature type="domain" description="Reverse transcriptase" evidence="1">
    <location>
        <begin position="303"/>
        <end position="577"/>
    </location>
</feature>
<sequence>MTVIDVNVMYDTKWSDHFPLIIKCNLHLINPKISPRIDNVNKDVLWGVKNDDQIRIYTKECHDRLKCIDFPSECLSCADSCCSDRGHRLVLDKLYTDIVTALRDAATLAGRGGSKKRMCGSRIVGWNKYVSDAHRAARSKFLVWVMSGKPKSGILYSEMSESRRIFKSRLKWCQNRQDQIKMDALVVKHNKGDFRGFWKSTNNISVRQGLPVSIDGVNDPKEIGNVFKDYFSVKSLLGPVATVHNADPPGFQKVGIHFRAKDVVQAFRDMSGGKSPGHDGLSVEHLKHAGPHIARVLAVFYSLCVSHSYLPADFMKTVVVPIVKNKTGDLSDKSNYRPISLATVIAKVFDSLLNTQLNKFVVIHDNQFGFRPRLSTESAILCLKQTVKYYTNRKTPVYACFLDLSKAFDRVEYRLLWDKLKSINVPLELVSVFQYWYAQQTNNVRWAGVMSDSYQLECGVRQGGLTSPTLFNVYINGLIVALSSQHVGCHIDGVCVNNLSYADDMVLLSASICGLRKLIQTCEEYACGHGLMYNVKKSQYMIFETAGARCPVNIPPVKLSGVALERVKQFKYLGHIVTVSLGDHADMERERRALSVKANMVARRFARCSREVKVTLFRAYCTSLYTCSLWAHYTSRDYSAIRVQYNNAFRAVVGLPRYCSASGMFTESRTDSFQATMRKRAASLVRRVRASANTILAMIGDRLDCPFIKHCSDRHVTVRMPNRKF</sequence>